<dbReference type="AlphaFoldDB" id="A0A4R3W0X0"/>
<evidence type="ECO:0000259" key="1">
    <source>
        <dbReference type="Pfam" id="PF21012"/>
    </source>
</evidence>
<protein>
    <recommendedName>
        <fullName evidence="1">DUF6850 domain-containing protein</fullName>
    </recommendedName>
</protein>
<dbReference type="Proteomes" id="UP000295197">
    <property type="component" value="Unassembled WGS sequence"/>
</dbReference>
<accession>A0A4R3W0X0</accession>
<keyword evidence="3" id="KW-1185">Reference proteome</keyword>
<organism evidence="2 3">
    <name type="scientific">Sphingobacterium alimentarium</name>
    <dbReference type="NCBI Taxonomy" id="797292"/>
    <lineage>
        <taxon>Bacteria</taxon>
        <taxon>Pseudomonadati</taxon>
        <taxon>Bacteroidota</taxon>
        <taxon>Sphingobacteriia</taxon>
        <taxon>Sphingobacteriales</taxon>
        <taxon>Sphingobacteriaceae</taxon>
        <taxon>Sphingobacterium</taxon>
    </lineage>
</organism>
<dbReference type="EMBL" id="SMBZ01000007">
    <property type="protein sequence ID" value="TCV18883.1"/>
    <property type="molecule type" value="Genomic_DNA"/>
</dbReference>
<comment type="caution">
    <text evidence="2">The sequence shown here is derived from an EMBL/GenBank/DDBJ whole genome shotgun (WGS) entry which is preliminary data.</text>
</comment>
<evidence type="ECO:0000313" key="2">
    <source>
        <dbReference type="EMBL" id="TCV18883.1"/>
    </source>
</evidence>
<evidence type="ECO:0000313" key="3">
    <source>
        <dbReference type="Proteomes" id="UP000295197"/>
    </source>
</evidence>
<sequence>MNFKESTFGVKAILGNGRESLGIDYKSDNYASSLLYPDRIHYLNMGYGFNNIKDTTSTRKYSTILGAELSAHTHIGSAVLDISSSFERKDENNSNDIRSSKIYNIRSKYIEDTYNLHVLLQAPKAYSHQLITVKGQYVNGYDGHVEFTPDLSRINYSVQFLEANMGYLYTRNQHKPWNYDLGVVAKYFYIDRNDFASTLSVSNTYLRIAPTFRLRYDRFHMDNIQLSFNPAYQKNLNNNLEYSTNSLNNFIQGVVFWDYDYYSTNAYQLNWSAKWTTKRISSQYWTGIRLTYDYHKNLDNSNSEALSSFKSNASLQHFTIGLFINL</sequence>
<proteinExistence type="predicted"/>
<reference evidence="2 3" key="1">
    <citation type="submission" date="2019-03" db="EMBL/GenBank/DDBJ databases">
        <title>Genomic Encyclopedia of Type Strains, Phase IV (KMG-IV): sequencing the most valuable type-strain genomes for metagenomic binning, comparative biology and taxonomic classification.</title>
        <authorList>
            <person name="Goeker M."/>
        </authorList>
    </citation>
    <scope>NUCLEOTIDE SEQUENCE [LARGE SCALE GENOMIC DNA]</scope>
    <source>
        <strain evidence="2 3">DSM 22362</strain>
    </source>
</reference>
<dbReference type="InterPro" id="IPR049236">
    <property type="entry name" value="DUF6850"/>
</dbReference>
<gene>
    <name evidence="2" type="ORF">EDC17_100713</name>
</gene>
<feature type="domain" description="DUF6850" evidence="1">
    <location>
        <begin position="4"/>
        <end position="315"/>
    </location>
</feature>
<name>A0A4R3W0X0_9SPHI</name>
<dbReference type="Pfam" id="PF21012">
    <property type="entry name" value="DUF6850"/>
    <property type="match status" value="1"/>
</dbReference>